<dbReference type="PANTHER" id="PTHR11647">
    <property type="entry name" value="HYDRANTOINASE/DIHYDROPYRIMIDINASE FAMILY MEMBER"/>
    <property type="match status" value="1"/>
</dbReference>
<dbReference type="CDD" id="cd01297">
    <property type="entry name" value="D-aminoacylase"/>
    <property type="match status" value="1"/>
</dbReference>
<dbReference type="EMBL" id="CAFAAS010000001">
    <property type="protein sequence ID" value="CAB4794167.1"/>
    <property type="molecule type" value="Genomic_DNA"/>
</dbReference>
<dbReference type="EMBL" id="CAEZYE010000010">
    <property type="protein sequence ID" value="CAB4704350.1"/>
    <property type="molecule type" value="Genomic_DNA"/>
</dbReference>
<sequence length="539" mass="59498">MTTNTFTIKGARIIDGSGDVGFRGDVVVEEGRIRKVSKDFIRDTVGRVIDGDNLVLSPGFIDMHSHSDLAVIADKAHLSKVTQGVTLEVVGQDGLSYVPSNDQVQSELRAQLYGWNGTLNDHNWNFNSVSQYLDEVDKGSAVNIAYLIPHGTVRMLVRGMNEGISSPDDVKRMREVVRIGMQEGAFGMSAGLTYVPAMYSDTNELIELCKVVSEFDGYFAPHHRSYGAKIFEAVAECIEISRVSKAPLHLTHCHLSAPMYHGRARELLQALDIASEQGIDISLDTYPYLAGSSYLHALLPSWVQTGGIDQMRSRLRETEVQMKVIDTLDHSGSDGNQGGVVNWDNIVIAGVEKPENKKFVGITISQLAISQNKLASQFYLDLILSEDFKASIVVFGGNEENVRTIMKDSRHMVGSDGILHGDRPHPRAYGTFARFLGYYSRDEEMFPLEGAVHRMTGRPAKRLGLHDRGLIKEGYKADLVLFDHEKVADRSTFDSPRLPASGFEFVWINGIPTLEKGARSNFIPGKGIRKTALINPGGK</sequence>
<gene>
    <name evidence="2" type="ORF">UFOPK2655_00335</name>
    <name evidence="3" type="ORF">UFOPK3077_00059</name>
    <name evidence="4" type="ORF">UFOPK3667_00059</name>
    <name evidence="5" type="ORF">UFOPK3903_00826</name>
</gene>
<dbReference type="Gene3D" id="2.30.40.10">
    <property type="entry name" value="Urease, subunit C, domain 1"/>
    <property type="match status" value="1"/>
</dbReference>
<evidence type="ECO:0000313" key="3">
    <source>
        <dbReference type="EMBL" id="CAB4794167.1"/>
    </source>
</evidence>
<dbReference type="InterPro" id="IPR032466">
    <property type="entry name" value="Metal_Hydrolase"/>
</dbReference>
<dbReference type="Pfam" id="PF07969">
    <property type="entry name" value="Amidohydro_3"/>
    <property type="match status" value="2"/>
</dbReference>
<accession>A0A6J7GT10</accession>
<dbReference type="AlphaFoldDB" id="A0A6J7GT10"/>
<dbReference type="GO" id="GO:0016812">
    <property type="term" value="F:hydrolase activity, acting on carbon-nitrogen (but not peptide) bonds, in cyclic amides"/>
    <property type="evidence" value="ECO:0007669"/>
    <property type="project" value="TreeGrafter"/>
</dbReference>
<dbReference type="EMBL" id="CAFBOD010000007">
    <property type="protein sequence ID" value="CAB4975761.1"/>
    <property type="molecule type" value="Genomic_DNA"/>
</dbReference>
<evidence type="ECO:0000313" key="2">
    <source>
        <dbReference type="EMBL" id="CAB4704350.1"/>
    </source>
</evidence>
<dbReference type="InterPro" id="IPR011059">
    <property type="entry name" value="Metal-dep_hydrolase_composite"/>
</dbReference>
<dbReference type="InterPro" id="IPR023100">
    <property type="entry name" value="D-aminoacylase_insert_dom_sf"/>
</dbReference>
<name>A0A6J7GT10_9ZZZZ</name>
<dbReference type="GO" id="GO:0005829">
    <property type="term" value="C:cytosol"/>
    <property type="evidence" value="ECO:0007669"/>
    <property type="project" value="TreeGrafter"/>
</dbReference>
<evidence type="ECO:0000259" key="1">
    <source>
        <dbReference type="Pfam" id="PF07969"/>
    </source>
</evidence>
<evidence type="ECO:0000313" key="4">
    <source>
        <dbReference type="EMBL" id="CAB4911577.1"/>
    </source>
</evidence>
<dbReference type="SUPFAM" id="SSF51556">
    <property type="entry name" value="Metallo-dependent hydrolases"/>
    <property type="match status" value="1"/>
</dbReference>
<dbReference type="Gene3D" id="3.20.20.140">
    <property type="entry name" value="Metal-dependent hydrolases"/>
    <property type="match status" value="1"/>
</dbReference>
<dbReference type="InterPro" id="IPR013108">
    <property type="entry name" value="Amidohydro_3"/>
</dbReference>
<dbReference type="GO" id="GO:0016811">
    <property type="term" value="F:hydrolase activity, acting on carbon-nitrogen (but not peptide) bonds, in linear amides"/>
    <property type="evidence" value="ECO:0007669"/>
    <property type="project" value="InterPro"/>
</dbReference>
<dbReference type="EMBL" id="CAFBMU010000001">
    <property type="protein sequence ID" value="CAB4911577.1"/>
    <property type="molecule type" value="Genomic_DNA"/>
</dbReference>
<dbReference type="SUPFAM" id="SSF51338">
    <property type="entry name" value="Composite domain of metallo-dependent hydrolases"/>
    <property type="match status" value="1"/>
</dbReference>
<dbReference type="PANTHER" id="PTHR11647:SF1">
    <property type="entry name" value="COLLAPSIN RESPONSE MEDIATOR PROTEIN"/>
    <property type="match status" value="1"/>
</dbReference>
<organism evidence="4">
    <name type="scientific">freshwater metagenome</name>
    <dbReference type="NCBI Taxonomy" id="449393"/>
    <lineage>
        <taxon>unclassified sequences</taxon>
        <taxon>metagenomes</taxon>
        <taxon>ecological metagenomes</taxon>
    </lineage>
</organism>
<reference evidence="4" key="1">
    <citation type="submission" date="2020-05" db="EMBL/GenBank/DDBJ databases">
        <authorList>
            <person name="Chiriac C."/>
            <person name="Salcher M."/>
            <person name="Ghai R."/>
            <person name="Kavagutti S V."/>
        </authorList>
    </citation>
    <scope>NUCLEOTIDE SEQUENCE</scope>
</reference>
<feature type="domain" description="Amidohydrolase 3" evidence="1">
    <location>
        <begin position="401"/>
        <end position="510"/>
    </location>
</feature>
<protein>
    <submittedName>
        <fullName evidence="4">Unannotated protein</fullName>
    </submittedName>
</protein>
<dbReference type="InterPro" id="IPR050378">
    <property type="entry name" value="Metallo-dep_Hydrolases_sf"/>
</dbReference>
<evidence type="ECO:0000313" key="5">
    <source>
        <dbReference type="EMBL" id="CAB4975761.1"/>
    </source>
</evidence>
<proteinExistence type="predicted"/>
<dbReference type="Gene3D" id="3.30.1490.130">
    <property type="entry name" value="D-aminoacylase. Domain 3"/>
    <property type="match status" value="1"/>
</dbReference>
<feature type="domain" description="Amidohydrolase 3" evidence="1">
    <location>
        <begin position="47"/>
        <end position="324"/>
    </location>
</feature>